<evidence type="ECO:0000259" key="12">
    <source>
        <dbReference type="PROSITE" id="PS50110"/>
    </source>
</evidence>
<accession>A0ABZ2Y431</accession>
<dbReference type="PROSITE" id="PS50110">
    <property type="entry name" value="RESPONSE_REGULATORY"/>
    <property type="match status" value="1"/>
</dbReference>
<evidence type="ECO:0000256" key="9">
    <source>
        <dbReference type="ARBA" id="ARBA00024867"/>
    </source>
</evidence>
<dbReference type="SMART" id="SM00448">
    <property type="entry name" value="REC"/>
    <property type="match status" value="1"/>
</dbReference>
<evidence type="ECO:0000256" key="3">
    <source>
        <dbReference type="ARBA" id="ARBA00022490"/>
    </source>
</evidence>
<dbReference type="Pfam" id="PF00072">
    <property type="entry name" value="Response_reg"/>
    <property type="match status" value="1"/>
</dbReference>
<feature type="modified residue" description="4-aspartylphosphate" evidence="10">
    <location>
        <position position="55"/>
    </location>
</feature>
<dbReference type="PANTHER" id="PTHR42713:SF3">
    <property type="entry name" value="TRANSCRIPTIONAL REGULATORY PROTEIN HPTR"/>
    <property type="match status" value="1"/>
</dbReference>
<dbReference type="Pfam" id="PF12833">
    <property type="entry name" value="HTH_18"/>
    <property type="match status" value="1"/>
</dbReference>
<dbReference type="InterPro" id="IPR018060">
    <property type="entry name" value="HTH_AraC"/>
</dbReference>
<keyword evidence="5" id="KW-0902">Two-component regulatory system</keyword>
<keyword evidence="3" id="KW-0963">Cytoplasm</keyword>
<evidence type="ECO:0000256" key="5">
    <source>
        <dbReference type="ARBA" id="ARBA00023012"/>
    </source>
</evidence>
<gene>
    <name evidence="13" type="ORF">QBE51_10450</name>
</gene>
<dbReference type="CDD" id="cd17536">
    <property type="entry name" value="REC_YesN-like"/>
    <property type="match status" value="1"/>
</dbReference>
<keyword evidence="7" id="KW-0238">DNA-binding</keyword>
<evidence type="ECO:0000256" key="2">
    <source>
        <dbReference type="ARBA" id="ARBA00018672"/>
    </source>
</evidence>
<keyword evidence="6" id="KW-0805">Transcription regulation</keyword>
<evidence type="ECO:0000259" key="11">
    <source>
        <dbReference type="PROSITE" id="PS01124"/>
    </source>
</evidence>
<reference evidence="13 14" key="1">
    <citation type="submission" date="2023-03" db="EMBL/GenBank/DDBJ databases">
        <title>Novel Species.</title>
        <authorList>
            <person name="Ma S."/>
        </authorList>
    </citation>
    <scope>NUCLEOTIDE SEQUENCE [LARGE SCALE GENOMIC DNA]</scope>
    <source>
        <strain evidence="13 14">LIND6LT2</strain>
    </source>
</reference>
<dbReference type="PANTHER" id="PTHR42713">
    <property type="entry name" value="HISTIDINE KINASE-RELATED"/>
    <property type="match status" value="1"/>
</dbReference>
<dbReference type="Gene3D" id="1.10.10.60">
    <property type="entry name" value="Homeodomain-like"/>
    <property type="match status" value="2"/>
</dbReference>
<protein>
    <recommendedName>
        <fullName evidence="2">Stage 0 sporulation protein A homolog</fullName>
    </recommendedName>
</protein>
<evidence type="ECO:0000256" key="4">
    <source>
        <dbReference type="ARBA" id="ARBA00022553"/>
    </source>
</evidence>
<dbReference type="SUPFAM" id="SSF46689">
    <property type="entry name" value="Homeodomain-like"/>
    <property type="match status" value="1"/>
</dbReference>
<dbReference type="InterPro" id="IPR001789">
    <property type="entry name" value="Sig_transdc_resp-reg_receiver"/>
</dbReference>
<dbReference type="InterPro" id="IPR011006">
    <property type="entry name" value="CheY-like_superfamily"/>
</dbReference>
<name>A0ABZ2Y431_9FIRM</name>
<sequence length="402" mass="46577">MWKLLIADDEPRIRRGLKKSLNWEELDIEVIGEAEDGEMAFLMAKELQPDIMFVDINMPFLNGLQLIQKLNSILPNCIVIIITGYDEFSYVQQAIKFQVFDYLLKPVDSEELQKIVKKAIAKLESSKSKAKYIEWMDAQLKQNLHTVRTNLLNRWMKGKISYEEVENQFEFLKLNIHGQLGIFIIKLSDKSNIESFINQWDKKLLLFGVQNIVEELVQEYTPNVIFKDTEDRLVGIVSITSTINWVGLSNILYNALKKYLGIETIINQKTIEESLGSIPELYQQMIKDIEKVEEYNPVVLAAKRYIDTYYYKQDLTLGEVADKIQVSQAYLSKLLKRELGHSFVDYLTKVRVEKAIQFMNDPTIKIYEVAEQVGYNTQHYFSTAFKKVMGVSPIGYRGGKGF</sequence>
<dbReference type="PRINTS" id="PR00032">
    <property type="entry name" value="HTHARAC"/>
</dbReference>
<evidence type="ECO:0000256" key="1">
    <source>
        <dbReference type="ARBA" id="ARBA00004496"/>
    </source>
</evidence>
<organism evidence="13 14">
    <name type="scientific">Defluviitalea saccharophila</name>
    <dbReference type="NCBI Taxonomy" id="879970"/>
    <lineage>
        <taxon>Bacteria</taxon>
        <taxon>Bacillati</taxon>
        <taxon>Bacillota</taxon>
        <taxon>Clostridia</taxon>
        <taxon>Lachnospirales</taxon>
        <taxon>Defluviitaleaceae</taxon>
        <taxon>Defluviitalea</taxon>
    </lineage>
</organism>
<dbReference type="InterPro" id="IPR018062">
    <property type="entry name" value="HTH_AraC-typ_CS"/>
</dbReference>
<feature type="domain" description="HTH araC/xylS-type" evidence="11">
    <location>
        <begin position="300"/>
        <end position="399"/>
    </location>
</feature>
<keyword evidence="8" id="KW-0804">Transcription</keyword>
<evidence type="ECO:0000256" key="6">
    <source>
        <dbReference type="ARBA" id="ARBA00023015"/>
    </source>
</evidence>
<dbReference type="EMBL" id="CP121687">
    <property type="protein sequence ID" value="WZL69214.1"/>
    <property type="molecule type" value="Genomic_DNA"/>
</dbReference>
<evidence type="ECO:0000313" key="14">
    <source>
        <dbReference type="Proteomes" id="UP001486565"/>
    </source>
</evidence>
<dbReference type="Gene3D" id="3.40.50.2300">
    <property type="match status" value="1"/>
</dbReference>
<keyword evidence="14" id="KW-1185">Reference proteome</keyword>
<proteinExistence type="predicted"/>
<comment type="function">
    <text evidence="9">May play the central regulatory role in sporulation. It may be an element of the effector pathway responsible for the activation of sporulation genes in response to nutritional stress. Spo0A may act in concert with spo0H (a sigma factor) to control the expression of some genes that are critical to the sporulation process.</text>
</comment>
<dbReference type="PROSITE" id="PS01124">
    <property type="entry name" value="HTH_ARAC_FAMILY_2"/>
    <property type="match status" value="1"/>
</dbReference>
<feature type="domain" description="Response regulatory" evidence="12">
    <location>
        <begin position="3"/>
        <end position="120"/>
    </location>
</feature>
<dbReference type="SMART" id="SM00342">
    <property type="entry name" value="HTH_ARAC"/>
    <property type="match status" value="1"/>
</dbReference>
<dbReference type="SUPFAM" id="SSF52172">
    <property type="entry name" value="CheY-like"/>
    <property type="match status" value="1"/>
</dbReference>
<evidence type="ECO:0000313" key="13">
    <source>
        <dbReference type="EMBL" id="WZL69214.1"/>
    </source>
</evidence>
<evidence type="ECO:0000256" key="7">
    <source>
        <dbReference type="ARBA" id="ARBA00023125"/>
    </source>
</evidence>
<keyword evidence="4 10" id="KW-0597">Phosphoprotein</keyword>
<evidence type="ECO:0000256" key="8">
    <source>
        <dbReference type="ARBA" id="ARBA00023163"/>
    </source>
</evidence>
<dbReference type="InterPro" id="IPR009057">
    <property type="entry name" value="Homeodomain-like_sf"/>
</dbReference>
<dbReference type="InterPro" id="IPR051552">
    <property type="entry name" value="HptR"/>
</dbReference>
<dbReference type="Proteomes" id="UP001486565">
    <property type="component" value="Chromosome"/>
</dbReference>
<dbReference type="RefSeq" id="WP_341876222.1">
    <property type="nucleotide sequence ID" value="NZ_CP121687.1"/>
</dbReference>
<dbReference type="InterPro" id="IPR020449">
    <property type="entry name" value="Tscrpt_reg_AraC-type_HTH"/>
</dbReference>
<evidence type="ECO:0000256" key="10">
    <source>
        <dbReference type="PROSITE-ProRule" id="PRU00169"/>
    </source>
</evidence>
<dbReference type="PROSITE" id="PS00041">
    <property type="entry name" value="HTH_ARAC_FAMILY_1"/>
    <property type="match status" value="1"/>
</dbReference>
<comment type="subcellular location">
    <subcellularLocation>
        <location evidence="1">Cytoplasm</location>
    </subcellularLocation>
</comment>